<dbReference type="InterPro" id="IPR003362">
    <property type="entry name" value="Bact_transf"/>
</dbReference>
<dbReference type="Pfam" id="PF13727">
    <property type="entry name" value="CoA_binding_3"/>
    <property type="match status" value="1"/>
</dbReference>
<evidence type="ECO:0000313" key="10">
    <source>
        <dbReference type="EMBL" id="TYL92107.1"/>
    </source>
</evidence>
<dbReference type="NCBIfam" id="TIGR03023">
    <property type="entry name" value="WcaJ_sugtrans"/>
    <property type="match status" value="1"/>
</dbReference>
<sequence length="445" mass="49188">MLLSSAIAGSAYQILISHDQLNLLPYFAIGTLAGLLYVFRMSGRDHYSFPNAMQAHLETGAIMSCWSVTALLLALLAFLLKIGPSYSRGAFVAFSILAPLLLFGARSIVKAALAAAASRKIVGWRPIVLIGSSSEVAALRRQRLLKQFGTGDVKIFLLSDANRPDAMHADVSTLNLASDFARRHDCLEILVALSWTEATRFELIRSRLKALPMAAWLLPDVNVRSLTQGASSECLRKLAVHIQSAPLSDAQCLIKRTADIILAALALLFLSPIMVITAIAIKLDSPGPIIFHQDRKGFNKRRFTIFKFRTMTVQENGSAIAQATRNDPRVTELGRILRAMSVDELPQLFNVLRGEMSLVGPRPHALAHDDQFEQMLSDYSVRQHVKPGITGWAQCNGARGATPTVDDIAERVRLDLWYINNWSLRLDAKILVKTFSEVLKQRNAY</sequence>
<feature type="transmembrane region" description="Helical" evidence="8">
    <location>
        <begin position="23"/>
        <end position="39"/>
    </location>
</feature>
<dbReference type="InterPro" id="IPR017475">
    <property type="entry name" value="EPS_sugar_tfrase"/>
</dbReference>
<feature type="domain" description="Bacterial sugar transferase" evidence="9">
    <location>
        <begin position="255"/>
        <end position="440"/>
    </location>
</feature>
<evidence type="ECO:0000256" key="4">
    <source>
        <dbReference type="ARBA" id="ARBA00022692"/>
    </source>
</evidence>
<evidence type="ECO:0000256" key="8">
    <source>
        <dbReference type="SAM" id="Phobius"/>
    </source>
</evidence>
<dbReference type="NCBIfam" id="TIGR03025">
    <property type="entry name" value="EPS_sugtrans"/>
    <property type="match status" value="1"/>
</dbReference>
<keyword evidence="11" id="KW-1185">Reference proteome</keyword>
<dbReference type="EC" id="2.7.8.31" evidence="10"/>
<keyword evidence="7" id="KW-0270">Exopolysaccharide synthesis</keyword>
<evidence type="ECO:0000313" key="11">
    <source>
        <dbReference type="Proteomes" id="UP000324758"/>
    </source>
</evidence>
<feature type="transmembrane region" description="Helical" evidence="8">
    <location>
        <begin position="60"/>
        <end position="80"/>
    </location>
</feature>
<keyword evidence="4 8" id="KW-0812">Transmembrane</keyword>
<dbReference type="PANTHER" id="PTHR30576">
    <property type="entry name" value="COLANIC BIOSYNTHESIS UDP-GLUCOSE LIPID CARRIER TRANSFERASE"/>
    <property type="match status" value="1"/>
</dbReference>
<evidence type="ECO:0000256" key="7">
    <source>
        <dbReference type="ARBA" id="ARBA00023169"/>
    </source>
</evidence>
<accession>A0A5D3KBY8</accession>
<dbReference type="InterPro" id="IPR017473">
    <property type="entry name" value="Undecaprenyl-P_gluc_Ptfrase"/>
</dbReference>
<dbReference type="Proteomes" id="UP000324758">
    <property type="component" value="Unassembled WGS sequence"/>
</dbReference>
<evidence type="ECO:0000256" key="2">
    <source>
        <dbReference type="ARBA" id="ARBA00006464"/>
    </source>
</evidence>
<dbReference type="GO" id="GO:0009242">
    <property type="term" value="P:colanic acid biosynthetic process"/>
    <property type="evidence" value="ECO:0007669"/>
    <property type="project" value="TreeGrafter"/>
</dbReference>
<comment type="caution">
    <text evidence="10">The sequence shown here is derived from an EMBL/GenBank/DDBJ whole genome shotgun (WGS) entry which is preliminary data.</text>
</comment>
<feature type="transmembrane region" description="Helical" evidence="8">
    <location>
        <begin position="260"/>
        <end position="281"/>
    </location>
</feature>
<dbReference type="OrthoDB" id="9808602at2"/>
<dbReference type="GO" id="GO:0089702">
    <property type="term" value="F:undecaprenyl-phosphate glucose phosphotransferase activity"/>
    <property type="evidence" value="ECO:0007669"/>
    <property type="project" value="UniProtKB-EC"/>
</dbReference>
<protein>
    <submittedName>
        <fullName evidence="10">Undecaprenyl-phosphate glucose phosphotransferase</fullName>
        <ecNumber evidence="10">2.7.8.31</ecNumber>
    </submittedName>
</protein>
<keyword evidence="6 8" id="KW-0472">Membrane</keyword>
<dbReference type="GO" id="GO:0000271">
    <property type="term" value="P:polysaccharide biosynthetic process"/>
    <property type="evidence" value="ECO:0007669"/>
    <property type="project" value="UniProtKB-KW"/>
</dbReference>
<gene>
    <name evidence="10" type="ORF">FXB40_26610</name>
</gene>
<keyword evidence="3 10" id="KW-0808">Transferase</keyword>
<organism evidence="10 11">
    <name type="scientific">Bradyrhizobium rifense</name>
    <dbReference type="NCBI Taxonomy" id="515499"/>
    <lineage>
        <taxon>Bacteria</taxon>
        <taxon>Pseudomonadati</taxon>
        <taxon>Pseudomonadota</taxon>
        <taxon>Alphaproteobacteria</taxon>
        <taxon>Hyphomicrobiales</taxon>
        <taxon>Nitrobacteraceae</taxon>
        <taxon>Bradyrhizobium</taxon>
    </lineage>
</organism>
<dbReference type="EMBL" id="VSSS01000041">
    <property type="protein sequence ID" value="TYL92107.1"/>
    <property type="molecule type" value="Genomic_DNA"/>
</dbReference>
<comment type="subcellular location">
    <subcellularLocation>
        <location evidence="1">Membrane</location>
        <topology evidence="1">Multi-pass membrane protein</topology>
    </subcellularLocation>
</comment>
<evidence type="ECO:0000256" key="6">
    <source>
        <dbReference type="ARBA" id="ARBA00023136"/>
    </source>
</evidence>
<dbReference type="AlphaFoldDB" id="A0A5D3KBY8"/>
<feature type="transmembrane region" description="Helical" evidence="8">
    <location>
        <begin position="86"/>
        <end position="105"/>
    </location>
</feature>
<evidence type="ECO:0000259" key="9">
    <source>
        <dbReference type="Pfam" id="PF02397"/>
    </source>
</evidence>
<evidence type="ECO:0000256" key="1">
    <source>
        <dbReference type="ARBA" id="ARBA00004141"/>
    </source>
</evidence>
<dbReference type="Pfam" id="PF02397">
    <property type="entry name" value="Bac_transf"/>
    <property type="match status" value="1"/>
</dbReference>
<name>A0A5D3KBY8_9BRAD</name>
<reference evidence="10 11" key="1">
    <citation type="submission" date="2019-08" db="EMBL/GenBank/DDBJ databases">
        <title>Bradyrhizobium hipponensis sp. nov., a rhizobium isolated from a Lupinus angustifolius root nodule in Tunisia.</title>
        <authorList>
            <person name="Off K."/>
            <person name="Rejili M."/>
            <person name="Mars M."/>
            <person name="Brachmann A."/>
            <person name="Marin M."/>
        </authorList>
    </citation>
    <scope>NUCLEOTIDE SEQUENCE [LARGE SCALE GENOMIC DNA]</scope>
    <source>
        <strain evidence="10 11">CTAW71</strain>
    </source>
</reference>
<comment type="similarity">
    <text evidence="2">Belongs to the bacterial sugar transferase family.</text>
</comment>
<proteinExistence type="inferred from homology"/>
<dbReference type="PANTHER" id="PTHR30576:SF21">
    <property type="entry name" value="UDP-GLUCOSE:UNDECAPRENYL-PHOSPHATE GLUCOSE-1-PHOSPHATE TRANSFERASE"/>
    <property type="match status" value="1"/>
</dbReference>
<keyword evidence="5 8" id="KW-1133">Transmembrane helix</keyword>
<evidence type="ECO:0000256" key="5">
    <source>
        <dbReference type="ARBA" id="ARBA00022989"/>
    </source>
</evidence>
<dbReference type="GO" id="GO:0016020">
    <property type="term" value="C:membrane"/>
    <property type="evidence" value="ECO:0007669"/>
    <property type="project" value="UniProtKB-SubCell"/>
</dbReference>
<evidence type="ECO:0000256" key="3">
    <source>
        <dbReference type="ARBA" id="ARBA00022679"/>
    </source>
</evidence>